<comment type="similarity">
    <text evidence="1">Belongs to the ABC transporter superfamily.</text>
</comment>
<dbReference type="InterPro" id="IPR017871">
    <property type="entry name" value="ABC_transporter-like_CS"/>
</dbReference>
<evidence type="ECO:0000256" key="2">
    <source>
        <dbReference type="ARBA" id="ARBA00022448"/>
    </source>
</evidence>
<evidence type="ECO:0000256" key="1">
    <source>
        <dbReference type="ARBA" id="ARBA00005417"/>
    </source>
</evidence>
<dbReference type="PANTHER" id="PTHR43117:SF4">
    <property type="entry name" value="OSMOPROTECTANT IMPORT ATP-BINDING PROTEIN OSMV"/>
    <property type="match status" value="1"/>
</dbReference>
<feature type="domain" description="ABC transporter" evidence="5">
    <location>
        <begin position="1"/>
        <end position="229"/>
    </location>
</feature>
<evidence type="ECO:0000313" key="6">
    <source>
        <dbReference type="EMBL" id="PWR71718.1"/>
    </source>
</evidence>
<dbReference type="PROSITE" id="PS00211">
    <property type="entry name" value="ABC_TRANSPORTER_1"/>
    <property type="match status" value="1"/>
</dbReference>
<dbReference type="SUPFAM" id="SSF52540">
    <property type="entry name" value="P-loop containing nucleoside triphosphate hydrolases"/>
    <property type="match status" value="1"/>
</dbReference>
<dbReference type="Gene3D" id="3.40.50.300">
    <property type="entry name" value="P-loop containing nucleotide triphosphate hydrolases"/>
    <property type="match status" value="1"/>
</dbReference>
<dbReference type="PANTHER" id="PTHR43117">
    <property type="entry name" value="OSMOPROTECTANT IMPORT ATP-BINDING PROTEIN OSMV"/>
    <property type="match status" value="1"/>
</dbReference>
<dbReference type="GO" id="GO:0016887">
    <property type="term" value="F:ATP hydrolysis activity"/>
    <property type="evidence" value="ECO:0007669"/>
    <property type="project" value="InterPro"/>
</dbReference>
<proteinExistence type="inferred from homology"/>
<evidence type="ECO:0000259" key="5">
    <source>
        <dbReference type="PROSITE" id="PS50893"/>
    </source>
</evidence>
<dbReference type="InterPro" id="IPR027417">
    <property type="entry name" value="P-loop_NTPase"/>
</dbReference>
<dbReference type="SMART" id="SM00382">
    <property type="entry name" value="AAA"/>
    <property type="match status" value="1"/>
</dbReference>
<dbReference type="AlphaFoldDB" id="A0A2V2N5D0"/>
<evidence type="ECO:0000256" key="3">
    <source>
        <dbReference type="ARBA" id="ARBA00022741"/>
    </source>
</evidence>
<keyword evidence="4" id="KW-0067">ATP-binding</keyword>
<protein>
    <submittedName>
        <fullName evidence="6">ABC transporter</fullName>
    </submittedName>
</protein>
<evidence type="ECO:0000313" key="7">
    <source>
        <dbReference type="Proteomes" id="UP000245657"/>
    </source>
</evidence>
<accession>A0A2V2N5D0</accession>
<sequence length="259" mass="28182">MTIIGGTNKSGDIEPYSICCQSGDIICLVGPTGSGKSRMLGDIESLAQGDTPSGRKILINGEIPSSSLRTSAIGLIAQLSQQMNFVVDLTVREFIALHAESRLIPDPENIIDLILKTANNLSGEQFSPDVSLTQLSGGQSRALMIADTALLCPSPVVLIDEIENAGVNRKNALELLVKEGKITFVATHDPVLALMGSRRLFFKNGGIAGIIIPDEEERLAMRYIQKVDDQWTSWRDQIRNGGVLHLDDSKKKIYNRLIL</sequence>
<keyword evidence="3" id="KW-0547">Nucleotide-binding</keyword>
<organism evidence="6 7">
    <name type="scientific">Methanospirillum lacunae</name>
    <dbReference type="NCBI Taxonomy" id="668570"/>
    <lineage>
        <taxon>Archaea</taxon>
        <taxon>Methanobacteriati</taxon>
        <taxon>Methanobacteriota</taxon>
        <taxon>Stenosarchaea group</taxon>
        <taxon>Methanomicrobia</taxon>
        <taxon>Methanomicrobiales</taxon>
        <taxon>Methanospirillaceae</taxon>
        <taxon>Methanospirillum</taxon>
    </lineage>
</organism>
<dbReference type="PROSITE" id="PS50893">
    <property type="entry name" value="ABC_TRANSPORTER_2"/>
    <property type="match status" value="1"/>
</dbReference>
<keyword evidence="2" id="KW-0813">Transport</keyword>
<name>A0A2V2N5D0_9EURY</name>
<dbReference type="InterPro" id="IPR003593">
    <property type="entry name" value="AAA+_ATPase"/>
</dbReference>
<dbReference type="OrthoDB" id="64309at2157"/>
<dbReference type="Proteomes" id="UP000245657">
    <property type="component" value="Unassembled WGS sequence"/>
</dbReference>
<keyword evidence="7" id="KW-1185">Reference proteome</keyword>
<dbReference type="InterPro" id="IPR003439">
    <property type="entry name" value="ABC_transporter-like_ATP-bd"/>
</dbReference>
<dbReference type="GO" id="GO:0005524">
    <property type="term" value="F:ATP binding"/>
    <property type="evidence" value="ECO:0007669"/>
    <property type="project" value="UniProtKB-KW"/>
</dbReference>
<dbReference type="EMBL" id="QGMY01000008">
    <property type="protein sequence ID" value="PWR71718.1"/>
    <property type="molecule type" value="Genomic_DNA"/>
</dbReference>
<reference evidence="6 7" key="1">
    <citation type="submission" date="2018-05" db="EMBL/GenBank/DDBJ databases">
        <title>Draft genome of Methanospirillum lacunae Ki8-1.</title>
        <authorList>
            <person name="Dueholm M.S."/>
            <person name="Nielsen P.H."/>
            <person name="Bakmann L.F."/>
            <person name="Otzen D.E."/>
        </authorList>
    </citation>
    <scope>NUCLEOTIDE SEQUENCE [LARGE SCALE GENOMIC DNA]</scope>
    <source>
        <strain evidence="6 7">Ki8-1</strain>
    </source>
</reference>
<evidence type="ECO:0000256" key="4">
    <source>
        <dbReference type="ARBA" id="ARBA00022840"/>
    </source>
</evidence>
<dbReference type="Pfam" id="PF00005">
    <property type="entry name" value="ABC_tran"/>
    <property type="match status" value="1"/>
</dbReference>
<gene>
    <name evidence="6" type="ORF">DK846_10710</name>
</gene>
<comment type="caution">
    <text evidence="6">The sequence shown here is derived from an EMBL/GenBank/DDBJ whole genome shotgun (WGS) entry which is preliminary data.</text>
</comment>